<feature type="transmembrane region" description="Helical" evidence="6">
    <location>
        <begin position="126"/>
        <end position="150"/>
    </location>
</feature>
<keyword evidence="2" id="KW-1003">Cell membrane</keyword>
<keyword evidence="4 6" id="KW-1133">Transmembrane helix</keyword>
<feature type="transmembrane region" description="Helical" evidence="6">
    <location>
        <begin position="442"/>
        <end position="460"/>
    </location>
</feature>
<evidence type="ECO:0000256" key="3">
    <source>
        <dbReference type="ARBA" id="ARBA00022692"/>
    </source>
</evidence>
<dbReference type="PANTHER" id="PTHR30250">
    <property type="entry name" value="PST FAMILY PREDICTED COLANIC ACID TRANSPORTER"/>
    <property type="match status" value="1"/>
</dbReference>
<feature type="transmembrane region" description="Helical" evidence="6">
    <location>
        <begin position="12"/>
        <end position="36"/>
    </location>
</feature>
<dbReference type="Pfam" id="PF13440">
    <property type="entry name" value="Polysacc_synt_3"/>
    <property type="match status" value="1"/>
</dbReference>
<evidence type="ECO:0000313" key="8">
    <source>
        <dbReference type="Proteomes" id="UP000319004"/>
    </source>
</evidence>
<proteinExistence type="predicted"/>
<comment type="subcellular location">
    <subcellularLocation>
        <location evidence="1">Cell membrane</location>
        <topology evidence="1">Multi-pass membrane protein</topology>
    </subcellularLocation>
</comment>
<dbReference type="KEGG" id="snep:Enr13x_07900"/>
<dbReference type="Proteomes" id="UP000319004">
    <property type="component" value="Chromosome"/>
</dbReference>
<feature type="transmembrane region" description="Helical" evidence="6">
    <location>
        <begin position="89"/>
        <end position="114"/>
    </location>
</feature>
<reference evidence="7 8" key="1">
    <citation type="submission" date="2019-03" db="EMBL/GenBank/DDBJ databases">
        <title>Deep-cultivation of Planctomycetes and their phenomic and genomic characterization uncovers novel biology.</title>
        <authorList>
            <person name="Wiegand S."/>
            <person name="Jogler M."/>
            <person name="Boedeker C."/>
            <person name="Pinto D."/>
            <person name="Vollmers J."/>
            <person name="Rivas-Marin E."/>
            <person name="Kohn T."/>
            <person name="Peeters S.H."/>
            <person name="Heuer A."/>
            <person name="Rast P."/>
            <person name="Oberbeckmann S."/>
            <person name="Bunk B."/>
            <person name="Jeske O."/>
            <person name="Meyerdierks A."/>
            <person name="Storesund J.E."/>
            <person name="Kallscheuer N."/>
            <person name="Luecker S."/>
            <person name="Lage O.M."/>
            <person name="Pohl T."/>
            <person name="Merkel B.J."/>
            <person name="Hornburger P."/>
            <person name="Mueller R.-W."/>
            <person name="Bruemmer F."/>
            <person name="Labrenz M."/>
            <person name="Spormann A.M."/>
            <person name="Op den Camp H."/>
            <person name="Overmann J."/>
            <person name="Amann R."/>
            <person name="Jetten M.S.M."/>
            <person name="Mascher T."/>
            <person name="Medema M.H."/>
            <person name="Devos D.P."/>
            <person name="Kaster A.-K."/>
            <person name="Ovreas L."/>
            <person name="Rohde M."/>
            <person name="Galperin M.Y."/>
            <person name="Jogler C."/>
        </authorList>
    </citation>
    <scope>NUCLEOTIDE SEQUENCE [LARGE SCALE GENOMIC DNA]</scope>
    <source>
        <strain evidence="7 8">Enr13</strain>
    </source>
</reference>
<keyword evidence="8" id="KW-1185">Reference proteome</keyword>
<keyword evidence="5 6" id="KW-0472">Membrane</keyword>
<keyword evidence="3 6" id="KW-0812">Transmembrane</keyword>
<evidence type="ECO:0000256" key="6">
    <source>
        <dbReference type="SAM" id="Phobius"/>
    </source>
</evidence>
<feature type="transmembrane region" description="Helical" evidence="6">
    <location>
        <begin position="162"/>
        <end position="191"/>
    </location>
</feature>
<dbReference type="EMBL" id="CP037423">
    <property type="protein sequence ID" value="QDV40952.1"/>
    <property type="molecule type" value="Genomic_DNA"/>
</dbReference>
<organism evidence="7 8">
    <name type="scientific">Stieleria neptunia</name>
    <dbReference type="NCBI Taxonomy" id="2527979"/>
    <lineage>
        <taxon>Bacteria</taxon>
        <taxon>Pseudomonadati</taxon>
        <taxon>Planctomycetota</taxon>
        <taxon>Planctomycetia</taxon>
        <taxon>Pirellulales</taxon>
        <taxon>Pirellulaceae</taxon>
        <taxon>Stieleria</taxon>
    </lineage>
</organism>
<name>A0A518HJD1_9BACT</name>
<evidence type="ECO:0000256" key="4">
    <source>
        <dbReference type="ARBA" id="ARBA00022989"/>
    </source>
</evidence>
<evidence type="ECO:0000313" key="7">
    <source>
        <dbReference type="EMBL" id="QDV40952.1"/>
    </source>
</evidence>
<feature type="transmembrane region" description="Helical" evidence="6">
    <location>
        <begin position="42"/>
        <end position="61"/>
    </location>
</feature>
<evidence type="ECO:0000256" key="2">
    <source>
        <dbReference type="ARBA" id="ARBA00022475"/>
    </source>
</evidence>
<dbReference type="PANTHER" id="PTHR30250:SF26">
    <property type="entry name" value="PSMA PROTEIN"/>
    <property type="match status" value="1"/>
</dbReference>
<gene>
    <name evidence="7" type="ORF">Enr13x_07900</name>
</gene>
<dbReference type="InterPro" id="IPR050833">
    <property type="entry name" value="Poly_Biosynth_Transport"/>
</dbReference>
<evidence type="ECO:0000256" key="1">
    <source>
        <dbReference type="ARBA" id="ARBA00004651"/>
    </source>
</evidence>
<dbReference type="AlphaFoldDB" id="A0A518HJD1"/>
<evidence type="ECO:0000256" key="5">
    <source>
        <dbReference type="ARBA" id="ARBA00023136"/>
    </source>
</evidence>
<feature type="transmembrane region" description="Helical" evidence="6">
    <location>
        <begin position="472"/>
        <end position="492"/>
    </location>
</feature>
<feature type="transmembrane region" description="Helical" evidence="6">
    <location>
        <begin position="241"/>
        <end position="265"/>
    </location>
</feature>
<accession>A0A518HJD1</accession>
<feature type="transmembrane region" description="Helical" evidence="6">
    <location>
        <begin position="350"/>
        <end position="372"/>
    </location>
</feature>
<dbReference type="GO" id="GO:0005886">
    <property type="term" value="C:plasma membrane"/>
    <property type="evidence" value="ECO:0007669"/>
    <property type="project" value="UniProtKB-SubCell"/>
</dbReference>
<sequence>MSSFRVISRNILSNWVAYVIQVAIAFFLTPFVLHQIGDTRYGVWTIVISITGYYGLLDLGLRAGMTQYITRYFSKGDFDRMNRAASSGFALHLGCALCVWIATFATAAAAPAFFSLPPALETEAVWCVLILGCSTAIQLLLFPFSVALTAKQRFDLITVVSLFCRIASAAATILALIAGYGLIGVCAAGAAGNLLDYVLRWTVGRRVLPELRISWRLASWASCRECIGFGFWSALLAVSHLVISFSDALVIGIFMPVSAIAYFALANNLMKYFANIFVPVSQVFYPAATDLDAHNNLAGLQQLYLKGSRMLSLVAVSAALITGIWAGGFYRLWIGDKYVQTDIYHSVPLLFQVLLVGALFTAATGIGSKILLGRRRFKGLTWLMCVEGIMNLVLSVTLIEPFGLLGVAIGTALPAVLCRGIAHPIIVCSDLKLHFNDYSRQILGPTVVVAVLLAPLVFAVHHITAQSNWTELIIGGLIATLIAVVVACSFGLNTSDRQRYLFPTLRRMARIRGVLEAKP</sequence>
<protein>
    <submittedName>
        <fullName evidence="7">Polysaccharide biosynthesis protein</fullName>
    </submittedName>
</protein>
<feature type="transmembrane region" description="Helical" evidence="6">
    <location>
        <begin position="379"/>
        <end position="398"/>
    </location>
</feature>
<feature type="transmembrane region" description="Helical" evidence="6">
    <location>
        <begin position="404"/>
        <end position="422"/>
    </location>
</feature>
<dbReference type="OrthoDB" id="580892at2"/>
<feature type="transmembrane region" description="Helical" evidence="6">
    <location>
        <begin position="310"/>
        <end position="330"/>
    </location>
</feature>